<sequence>MSSFGFRDSSDRINDDPGKDLARPETEKSNSDKSRDDKRLECFADHQIEAVELFSTVAELVPEAGIIAVVTFSRMVLELFQDKMNQIRHSQDAYLKKVIVKILQYPEENVTIRNDGATMLEQTDVNNKIANVTVELLQNQHNKVGDGTIEAYSVQEQTKKLLERGMHLI</sequence>
<accession>A0A3Q7J6Q2</accession>
<keyword evidence="3" id="KW-1185">Reference proteome</keyword>
<dbReference type="InterPro" id="IPR027413">
    <property type="entry name" value="GROEL-like_equatorial_sf"/>
</dbReference>
<dbReference type="GO" id="GO:0005524">
    <property type="term" value="F:ATP binding"/>
    <property type="evidence" value="ECO:0007669"/>
    <property type="project" value="InterPro"/>
</dbReference>
<dbReference type="Gene3D" id="1.10.560.10">
    <property type="entry name" value="GroEL-like equatorial domain"/>
    <property type="match status" value="1"/>
</dbReference>
<feature type="compositionally biased region" description="Basic and acidic residues" evidence="1">
    <location>
        <begin position="8"/>
        <end position="37"/>
    </location>
</feature>
<reference evidence="2" key="2">
    <citation type="submission" date="2019-01" db="UniProtKB">
        <authorList>
            <consortium name="EnsemblPlants"/>
        </authorList>
    </citation>
    <scope>IDENTIFICATION</scope>
    <source>
        <strain evidence="2">cv. Heinz 1706</strain>
    </source>
</reference>
<evidence type="ECO:0000256" key="1">
    <source>
        <dbReference type="SAM" id="MobiDB-lite"/>
    </source>
</evidence>
<dbReference type="SUPFAM" id="SSF48592">
    <property type="entry name" value="GroEL equatorial domain-like"/>
    <property type="match status" value="1"/>
</dbReference>
<dbReference type="EnsemblPlants" id="Solyc12g035362.1.1">
    <property type="protein sequence ID" value="Solyc12g035362.1.1"/>
    <property type="gene ID" value="Solyc12g035362.1"/>
</dbReference>
<dbReference type="InterPro" id="IPR002423">
    <property type="entry name" value="Cpn60/GroEL/TCP-1"/>
</dbReference>
<feature type="region of interest" description="Disordered" evidence="1">
    <location>
        <begin position="1"/>
        <end position="37"/>
    </location>
</feature>
<dbReference type="Proteomes" id="UP000004994">
    <property type="component" value="Chromosome 12"/>
</dbReference>
<dbReference type="AlphaFoldDB" id="A0A3Q7J6Q2"/>
<evidence type="ECO:0000313" key="2">
    <source>
        <dbReference type="EnsemblPlants" id="Solyc12g035362.1.1"/>
    </source>
</evidence>
<organism evidence="2">
    <name type="scientific">Solanum lycopersicum</name>
    <name type="common">Tomato</name>
    <name type="synonym">Lycopersicon esculentum</name>
    <dbReference type="NCBI Taxonomy" id="4081"/>
    <lineage>
        <taxon>Eukaryota</taxon>
        <taxon>Viridiplantae</taxon>
        <taxon>Streptophyta</taxon>
        <taxon>Embryophyta</taxon>
        <taxon>Tracheophyta</taxon>
        <taxon>Spermatophyta</taxon>
        <taxon>Magnoliopsida</taxon>
        <taxon>eudicotyledons</taxon>
        <taxon>Gunneridae</taxon>
        <taxon>Pentapetalae</taxon>
        <taxon>asterids</taxon>
        <taxon>lamiids</taxon>
        <taxon>Solanales</taxon>
        <taxon>Solanaceae</taxon>
        <taxon>Solanoideae</taxon>
        <taxon>Solaneae</taxon>
        <taxon>Solanum</taxon>
        <taxon>Solanum subgen. Lycopersicon</taxon>
    </lineage>
</organism>
<dbReference type="Pfam" id="PF00118">
    <property type="entry name" value="Cpn60_TCP1"/>
    <property type="match status" value="1"/>
</dbReference>
<reference evidence="2" key="1">
    <citation type="journal article" date="2012" name="Nature">
        <title>The tomato genome sequence provides insights into fleshy fruit evolution.</title>
        <authorList>
            <consortium name="Tomato Genome Consortium"/>
        </authorList>
    </citation>
    <scope>NUCLEOTIDE SEQUENCE [LARGE SCALE GENOMIC DNA]</scope>
    <source>
        <strain evidence="2">cv. Heinz 1706</strain>
    </source>
</reference>
<dbReference type="InParanoid" id="A0A3Q7J6Q2"/>
<evidence type="ECO:0000313" key="3">
    <source>
        <dbReference type="Proteomes" id="UP000004994"/>
    </source>
</evidence>
<name>A0A3Q7J6Q2_SOLLC</name>
<proteinExistence type="predicted"/>
<dbReference type="Gramene" id="Solyc12g035362.1.1">
    <property type="protein sequence ID" value="Solyc12g035362.1.1"/>
    <property type="gene ID" value="Solyc12g035362.1"/>
</dbReference>
<dbReference type="STRING" id="4081.A0A3Q7J6Q2"/>
<protein>
    <submittedName>
        <fullName evidence="2">Uncharacterized protein</fullName>
    </submittedName>
</protein>